<evidence type="ECO:0000256" key="5">
    <source>
        <dbReference type="ARBA" id="ARBA00022692"/>
    </source>
</evidence>
<organism evidence="9 10">
    <name type="scientific">Streptococcus ratti</name>
    <dbReference type="NCBI Taxonomy" id="1341"/>
    <lineage>
        <taxon>Bacteria</taxon>
        <taxon>Bacillati</taxon>
        <taxon>Bacillota</taxon>
        <taxon>Bacilli</taxon>
        <taxon>Lactobacillales</taxon>
        <taxon>Streptococcaceae</taxon>
        <taxon>Streptococcus</taxon>
    </lineage>
</organism>
<feature type="transmembrane region" description="Helical" evidence="8">
    <location>
        <begin position="180"/>
        <end position="199"/>
    </location>
</feature>
<gene>
    <name evidence="9" type="ORF">HHO37_05635</name>
</gene>
<dbReference type="GO" id="GO:0005886">
    <property type="term" value="C:plasma membrane"/>
    <property type="evidence" value="ECO:0007669"/>
    <property type="project" value="UniProtKB-SubCell"/>
</dbReference>
<dbReference type="EMBL" id="JABASA010000009">
    <property type="protein sequence ID" value="NMD49159.1"/>
    <property type="molecule type" value="Genomic_DNA"/>
</dbReference>
<evidence type="ECO:0000256" key="7">
    <source>
        <dbReference type="ARBA" id="ARBA00023136"/>
    </source>
</evidence>
<dbReference type="RefSeq" id="WP_003088780.1">
    <property type="nucleotide sequence ID" value="NZ_CP043405.1"/>
</dbReference>
<comment type="caution">
    <text evidence="9">The sequence shown here is derived from an EMBL/GenBank/DDBJ whole genome shotgun (WGS) entry which is preliminary data.</text>
</comment>
<protein>
    <submittedName>
        <fullName evidence="9">AI-2E family transporter</fullName>
    </submittedName>
</protein>
<name>A0A7X9LDW3_STRRT</name>
<dbReference type="Proteomes" id="UP000532121">
    <property type="component" value="Unassembled WGS sequence"/>
</dbReference>
<accession>A0A7X9LDW3</accession>
<keyword evidence="7 8" id="KW-0472">Membrane</keyword>
<reference evidence="9 10" key="1">
    <citation type="submission" date="2020-04" db="EMBL/GenBank/DDBJ databases">
        <title>MicrobeNet Type strains.</title>
        <authorList>
            <person name="Nicholson A.C."/>
        </authorList>
    </citation>
    <scope>NUCLEOTIDE SEQUENCE [LARGE SCALE GENOMIC DNA]</scope>
    <source>
        <strain evidence="9 10">DSM 22768</strain>
    </source>
</reference>
<evidence type="ECO:0000256" key="4">
    <source>
        <dbReference type="ARBA" id="ARBA00022475"/>
    </source>
</evidence>
<proteinExistence type="inferred from homology"/>
<feature type="transmembrane region" description="Helical" evidence="8">
    <location>
        <begin position="232"/>
        <end position="250"/>
    </location>
</feature>
<evidence type="ECO:0000256" key="8">
    <source>
        <dbReference type="SAM" id="Phobius"/>
    </source>
</evidence>
<comment type="similarity">
    <text evidence="2">Belongs to the autoinducer-2 exporter (AI-2E) (TC 2.A.86) family.</text>
</comment>
<evidence type="ECO:0000256" key="6">
    <source>
        <dbReference type="ARBA" id="ARBA00022989"/>
    </source>
</evidence>
<feature type="transmembrane region" description="Helical" evidence="8">
    <location>
        <begin position="82"/>
        <end position="104"/>
    </location>
</feature>
<feature type="transmembrane region" description="Helical" evidence="8">
    <location>
        <begin position="287"/>
        <end position="308"/>
    </location>
</feature>
<keyword evidence="6 8" id="KW-1133">Transmembrane helix</keyword>
<dbReference type="Pfam" id="PF01594">
    <property type="entry name" value="AI-2E_transport"/>
    <property type="match status" value="1"/>
</dbReference>
<evidence type="ECO:0000256" key="2">
    <source>
        <dbReference type="ARBA" id="ARBA00009773"/>
    </source>
</evidence>
<comment type="subcellular location">
    <subcellularLocation>
        <location evidence="1">Cell membrane</location>
        <topology evidence="1">Multi-pass membrane protein</topology>
    </subcellularLocation>
</comment>
<evidence type="ECO:0000256" key="1">
    <source>
        <dbReference type="ARBA" id="ARBA00004651"/>
    </source>
</evidence>
<feature type="transmembrane region" description="Helical" evidence="8">
    <location>
        <begin position="256"/>
        <end position="275"/>
    </location>
</feature>
<dbReference type="InterPro" id="IPR002549">
    <property type="entry name" value="AI-2E-like"/>
</dbReference>
<feature type="transmembrane region" description="Helical" evidence="8">
    <location>
        <begin position="49"/>
        <end position="70"/>
    </location>
</feature>
<feature type="transmembrane region" description="Helical" evidence="8">
    <location>
        <begin position="21"/>
        <end position="43"/>
    </location>
</feature>
<keyword evidence="5 8" id="KW-0812">Transmembrane</keyword>
<evidence type="ECO:0000313" key="9">
    <source>
        <dbReference type="EMBL" id="NMD49159.1"/>
    </source>
</evidence>
<sequence>MDNNQKKFDMTWFFKWFLNNKAVTVLLVLLLFFLNILVFTKISPILKPIFSFMAVIMLPLVIAALLYYLLKPIVDFIEKRGTSRVTAITIVFLAIAGLLAWGIANLFPMLNDQLSSFIRQLPSYVRSVDDQVAGLLKNDILASFRPQIEETVTNFSQKAVDYAESFSKGAVTWAGNFASVLARVTVSILISPFIVFYLLRDSSKMKKAFVSYLPTKMRQPAHRILNDVSNQLASYVQGQVTVAIIVGFLFSLMFSIIGLPYAVTFGIVAGFLNLIPYLGSFLATIPVLILALVEGPIMVIKVIVVFIIEQTIEGRFVSPLVLGSKLSIHPITIMFILLTAGSMFGVWGVFLGIPVYASLKVLVKEIFEWYKPVSGLYEKEDEVSKENVKQ</sequence>
<evidence type="ECO:0000256" key="3">
    <source>
        <dbReference type="ARBA" id="ARBA00022448"/>
    </source>
</evidence>
<keyword evidence="3" id="KW-0813">Transport</keyword>
<evidence type="ECO:0000313" key="10">
    <source>
        <dbReference type="Proteomes" id="UP000532121"/>
    </source>
</evidence>
<dbReference type="PANTHER" id="PTHR21716">
    <property type="entry name" value="TRANSMEMBRANE PROTEIN"/>
    <property type="match status" value="1"/>
</dbReference>
<dbReference type="PANTHER" id="PTHR21716:SF53">
    <property type="entry name" value="PERMEASE PERM-RELATED"/>
    <property type="match status" value="1"/>
</dbReference>
<keyword evidence="4" id="KW-1003">Cell membrane</keyword>
<dbReference type="GO" id="GO:0055085">
    <property type="term" value="P:transmembrane transport"/>
    <property type="evidence" value="ECO:0007669"/>
    <property type="project" value="TreeGrafter"/>
</dbReference>
<feature type="transmembrane region" description="Helical" evidence="8">
    <location>
        <begin position="328"/>
        <end position="357"/>
    </location>
</feature>
<dbReference type="AlphaFoldDB" id="A0A7X9LDW3"/>